<reference evidence="1" key="1">
    <citation type="submission" date="2021-06" db="EMBL/GenBank/DDBJ databases">
        <authorList>
            <person name="Criscuolo A."/>
        </authorList>
    </citation>
    <scope>NUCLEOTIDE SEQUENCE</scope>
    <source>
        <strain evidence="1">CIP111803</strain>
    </source>
</reference>
<evidence type="ECO:0000313" key="2">
    <source>
        <dbReference type="Proteomes" id="UP000693892"/>
    </source>
</evidence>
<organism evidence="1 2">
    <name type="scientific">Leucobacter soli</name>
    <dbReference type="NCBI Taxonomy" id="2812850"/>
    <lineage>
        <taxon>Bacteria</taxon>
        <taxon>Bacillati</taxon>
        <taxon>Actinomycetota</taxon>
        <taxon>Actinomycetes</taxon>
        <taxon>Micrococcales</taxon>
        <taxon>Microbacteriaceae</taxon>
        <taxon>Leucobacter</taxon>
    </lineage>
</organism>
<dbReference type="AlphaFoldDB" id="A0A916JX04"/>
<dbReference type="Proteomes" id="UP000693892">
    <property type="component" value="Unassembled WGS sequence"/>
</dbReference>
<accession>A0A916JX04</accession>
<keyword evidence="2" id="KW-1185">Reference proteome</keyword>
<dbReference type="EMBL" id="CAJVAP010000015">
    <property type="protein sequence ID" value="CAG7611990.1"/>
    <property type="molecule type" value="Genomic_DNA"/>
</dbReference>
<protein>
    <submittedName>
        <fullName evidence="1">Uncharacterized protein</fullName>
    </submittedName>
</protein>
<evidence type="ECO:0000313" key="1">
    <source>
        <dbReference type="EMBL" id="CAG7611990.1"/>
    </source>
</evidence>
<sequence>MTYIVTAVFDTDLETLTASEQAHPEAITAIGEIAKDYMIGHQRHARDGQVMDIDTYRTADDYRAFFAQAEPHIKQYVANANTTVTDTMWEVID</sequence>
<name>A0A916JX04_9MICO</name>
<comment type="caution">
    <text evidence="1">The sequence shown here is derived from an EMBL/GenBank/DDBJ whole genome shotgun (WGS) entry which is preliminary data.</text>
</comment>
<dbReference type="RefSeq" id="WP_218115116.1">
    <property type="nucleotide sequence ID" value="NZ_CAJVAP010000015.1"/>
</dbReference>
<gene>
    <name evidence="1" type="ORF">LEUCIP111803_01512</name>
</gene>
<proteinExistence type="predicted"/>